<comment type="caution">
    <text evidence="3">The sequence shown here is derived from an EMBL/GenBank/DDBJ whole genome shotgun (WGS) entry which is preliminary data.</text>
</comment>
<evidence type="ECO:0000259" key="2">
    <source>
        <dbReference type="PROSITE" id="PS50835"/>
    </source>
</evidence>
<organism evidence="3 4">
    <name type="scientific">Cryptosporangium arvum DSM 44712</name>
    <dbReference type="NCBI Taxonomy" id="927661"/>
    <lineage>
        <taxon>Bacteria</taxon>
        <taxon>Bacillati</taxon>
        <taxon>Actinomycetota</taxon>
        <taxon>Actinomycetes</taxon>
        <taxon>Cryptosporangiales</taxon>
        <taxon>Cryptosporangiaceae</taxon>
        <taxon>Cryptosporangium</taxon>
    </lineage>
</organism>
<dbReference type="InterPro" id="IPR036179">
    <property type="entry name" value="Ig-like_dom_sf"/>
</dbReference>
<feature type="chain" id="PRO_5001459545" description="Ig-like domain-containing protein" evidence="1">
    <location>
        <begin position="35"/>
        <end position="1048"/>
    </location>
</feature>
<reference evidence="3 4" key="1">
    <citation type="submission" date="2013-07" db="EMBL/GenBank/DDBJ databases">
        <authorList>
            <consortium name="DOE Joint Genome Institute"/>
            <person name="Eisen J."/>
            <person name="Huntemann M."/>
            <person name="Han J."/>
            <person name="Chen A."/>
            <person name="Kyrpides N."/>
            <person name="Mavromatis K."/>
            <person name="Markowitz V."/>
            <person name="Palaniappan K."/>
            <person name="Ivanova N."/>
            <person name="Schaumberg A."/>
            <person name="Pati A."/>
            <person name="Liolios K."/>
            <person name="Nordberg H.P."/>
            <person name="Cantor M.N."/>
            <person name="Hua S.X."/>
            <person name="Woyke T."/>
        </authorList>
    </citation>
    <scope>NUCLEOTIDE SEQUENCE [LARGE SCALE GENOMIC DNA]</scope>
    <source>
        <strain evidence="3 4">DSM 44712</strain>
    </source>
</reference>
<dbReference type="SUPFAM" id="SSF69318">
    <property type="entry name" value="Integrin alpha N-terminal domain"/>
    <property type="match status" value="1"/>
</dbReference>
<dbReference type="PANTHER" id="PTHR39431:SF1">
    <property type="entry name" value="FRPA_C-RELATED PROTEIN"/>
    <property type="match status" value="1"/>
</dbReference>
<proteinExistence type="predicted"/>
<dbReference type="InterPro" id="IPR007110">
    <property type="entry name" value="Ig-like_dom"/>
</dbReference>
<dbReference type="Proteomes" id="UP000021053">
    <property type="component" value="Unassembled WGS sequence"/>
</dbReference>
<evidence type="ECO:0000256" key="1">
    <source>
        <dbReference type="SAM" id="SignalP"/>
    </source>
</evidence>
<dbReference type="Pfam" id="PF13927">
    <property type="entry name" value="Ig_3"/>
    <property type="match status" value="1"/>
</dbReference>
<dbReference type="GO" id="GO:0005975">
    <property type="term" value="P:carbohydrate metabolic process"/>
    <property type="evidence" value="ECO:0007669"/>
    <property type="project" value="UniProtKB-ARBA"/>
</dbReference>
<name>A0A011ACY6_9ACTN</name>
<evidence type="ECO:0000313" key="4">
    <source>
        <dbReference type="Proteomes" id="UP000021053"/>
    </source>
</evidence>
<dbReference type="SUPFAM" id="SSF48726">
    <property type="entry name" value="Immunoglobulin"/>
    <property type="match status" value="2"/>
</dbReference>
<evidence type="ECO:0000313" key="3">
    <source>
        <dbReference type="EMBL" id="EXG79916.1"/>
    </source>
</evidence>
<keyword evidence="4" id="KW-1185">Reference proteome</keyword>
<feature type="domain" description="Ig-like" evidence="2">
    <location>
        <begin position="707"/>
        <end position="775"/>
    </location>
</feature>
<dbReference type="PATRIC" id="fig|927661.3.peg.952"/>
<dbReference type="Gene3D" id="2.40.128.340">
    <property type="match status" value="1"/>
</dbReference>
<accession>A0A011ACY6</accession>
<feature type="signal peptide" evidence="1">
    <location>
        <begin position="1"/>
        <end position="34"/>
    </location>
</feature>
<dbReference type="HOGENOM" id="CLU_291302_0_0_11"/>
<dbReference type="EMBL" id="JFBT01000001">
    <property type="protein sequence ID" value="EXG79916.1"/>
    <property type="molecule type" value="Genomic_DNA"/>
</dbReference>
<dbReference type="InterPro" id="IPR028994">
    <property type="entry name" value="Integrin_alpha_N"/>
</dbReference>
<protein>
    <recommendedName>
        <fullName evidence="2">Ig-like domain-containing protein</fullName>
    </recommendedName>
</protein>
<keyword evidence="1" id="KW-0732">Signal</keyword>
<dbReference type="OrthoDB" id="159306at2"/>
<dbReference type="AlphaFoldDB" id="A0A011ACY6"/>
<dbReference type="InterPro" id="IPR013783">
    <property type="entry name" value="Ig-like_fold"/>
</dbReference>
<gene>
    <name evidence="3" type="ORF">CryarDRAFT_0968</name>
</gene>
<dbReference type="PANTHER" id="PTHR39431">
    <property type="entry name" value="FRPA/C-RELATED PROTEIN"/>
    <property type="match status" value="1"/>
</dbReference>
<dbReference type="Gene3D" id="2.60.40.10">
    <property type="entry name" value="Immunoglobulins"/>
    <property type="match status" value="2"/>
</dbReference>
<dbReference type="PROSITE" id="PS50835">
    <property type="entry name" value="IG_LIKE"/>
    <property type="match status" value="1"/>
</dbReference>
<sequence>MGAHARRASHWRAPAAAAVVGTVAAMLASPPASAVNLVGDTGYGNLKGAALAGWSDTLGISAVQLASGKRLVLSQAPASTPGGTPGAISLTQFKADGTLDTWGTGSSGRVDLTNNGTTTAGVTVSELLVNTTDNSIWVVGKKASDIVTWHLDATGLALAGGSVLTGNVATTGIAAGYAPGFFIVDAALDSNGKLAVAVQASSTTLSPTNYARVYKLLATGALDTANFNTTSGYVDVPAAAGRKVLSLGGIGYGASDVLFGTAQVSGATASDDTESSVYRIASTGVADTTFGNTTNSSGSGESIAIEAYAEAQSPKWQNESLSDVIAVDSNANLLVSGKAGNGYFLAKINTATGQGDLQGAFGNDGVTSIAASPAGAGDPEIAVGGSPTRYWLANDAADGTAEVFRWTLSGGMDPAFGNNGYQRLQSSDFGHLGSVTAEPITFSATSTTTAPINTPIVGAGTNRQVTGGYRYDAAGWKLVAPSAPPVITAPTISSDNAATPIASTGVDVGDTQQFSVTFTSNVTPTIEWQWAAPGSTNWQPVQNGGIYNIATTYTPTSTYATTLKIFTSSTAQNGTQFRAVATNSAGTKVSAVGTLPIKGYPVITTQPAGDSVFVGATNVKFSAGFTVPGGSAVTSARWQVLKVGHNDWEDASGTNYVTSSPVATSPSVLTVAKVDSSLNGAKFRAIIGTATGSVASNVATLQITGAPVISHQPENTSVEEGKEATFWVQASGSSALTYQWQWSKSGADDSFAAVPGGTSPTLKWPNAKLSDSGTYFQVKVTDANGNFEYSLKAKLTVTAKGAVHAPAWGDYDGDGKTDIASFKDGSFYWNGAEKPETFGQAGDKLIVGNFDSDKAADKAVVRGNTWKTDGNPDVSFGKSTDWPVSGDFDGDGMTDVAVWRPSNGTWYVKGGMTVEYGKAGDIPVPADYDGDGSDEIGVWRPSNGTWYVLGMKAMSWGKAGDIPVRGDWNGDGSGDMAVYRPSTSTWYPMGAKSVQYGRAGDVPLAGDFNGDGNSDIAVYRPSNTTWYFTTMDAVKFGGSGWWPVTGVK</sequence>